<dbReference type="Proteomes" id="UP001498398">
    <property type="component" value="Unassembled WGS sequence"/>
</dbReference>
<dbReference type="EMBL" id="JBANRG010000031">
    <property type="protein sequence ID" value="KAK7451258.1"/>
    <property type="molecule type" value="Genomic_DNA"/>
</dbReference>
<gene>
    <name evidence="2" type="ORF">VKT23_012598</name>
</gene>
<accession>A0ABR1J6A1</accession>
<evidence type="ECO:0000256" key="1">
    <source>
        <dbReference type="SAM" id="MobiDB-lite"/>
    </source>
</evidence>
<evidence type="ECO:0000313" key="3">
    <source>
        <dbReference type="Proteomes" id="UP001498398"/>
    </source>
</evidence>
<proteinExistence type="predicted"/>
<evidence type="ECO:0000313" key="2">
    <source>
        <dbReference type="EMBL" id="KAK7451258.1"/>
    </source>
</evidence>
<reference evidence="2 3" key="1">
    <citation type="submission" date="2024-01" db="EMBL/GenBank/DDBJ databases">
        <title>A draft genome for the cacao thread blight pathogen Marasmiellus scandens.</title>
        <authorList>
            <person name="Baruah I.K."/>
            <person name="Leung J."/>
            <person name="Bukari Y."/>
            <person name="Amoako-Attah I."/>
            <person name="Meinhardt L.W."/>
            <person name="Bailey B.A."/>
            <person name="Cohen S.P."/>
        </authorList>
    </citation>
    <scope>NUCLEOTIDE SEQUENCE [LARGE SCALE GENOMIC DNA]</scope>
    <source>
        <strain evidence="2 3">GH-19</strain>
    </source>
</reference>
<organism evidence="2 3">
    <name type="scientific">Marasmiellus scandens</name>
    <dbReference type="NCBI Taxonomy" id="2682957"/>
    <lineage>
        <taxon>Eukaryota</taxon>
        <taxon>Fungi</taxon>
        <taxon>Dikarya</taxon>
        <taxon>Basidiomycota</taxon>
        <taxon>Agaricomycotina</taxon>
        <taxon>Agaricomycetes</taxon>
        <taxon>Agaricomycetidae</taxon>
        <taxon>Agaricales</taxon>
        <taxon>Marasmiineae</taxon>
        <taxon>Omphalotaceae</taxon>
        <taxon>Marasmiellus</taxon>
    </lineage>
</organism>
<comment type="caution">
    <text evidence="2">The sequence shown here is derived from an EMBL/GenBank/DDBJ whole genome shotgun (WGS) entry which is preliminary data.</text>
</comment>
<sequence>MSSPNSDHLSAAQRRTRSGGVFDAMLRSNIGFGPRALSNMDYQVHFKKVQSWGGNEKFLNRKNMEFQAEFIGELTDDANCHPAGNYSPGQKFEPITDENRVKWSWQLKCPGFADKRVTSTFHNQVAALFNVIEQPGSNRVKMWVSKSNPEGLPDIIHVTSEPIYSTKKQVTKDPVATLPKMKKIKESDVPDEADTTGTTSSESTLEDEPRKDKQIGDLYDPSVLPGYGGEWFAHSKSVKVVQLDIRDPRGELIPPYDTWMWMTGGALVYVKATLHVFNMPNRKIYQINAASIQVLDSADGLPLYPVIKEKPAKTLTGMDDWPLSVTELDADAEVVATGPINFESFIKAPVPASAKRIRDEPGTAQRTSINGDDDVTMDAPETSKSAGKKRARRP</sequence>
<protein>
    <submittedName>
        <fullName evidence="2">Uncharacterized protein</fullName>
    </submittedName>
</protein>
<name>A0ABR1J6A1_9AGAR</name>
<keyword evidence="3" id="KW-1185">Reference proteome</keyword>
<feature type="region of interest" description="Disordered" evidence="1">
    <location>
        <begin position="353"/>
        <end position="394"/>
    </location>
</feature>
<feature type="region of interest" description="Disordered" evidence="1">
    <location>
        <begin position="182"/>
        <end position="219"/>
    </location>
</feature>